<gene>
    <name evidence="2" type="ORF">EHYA_08710</name>
</gene>
<accession>A0A401Z278</accession>
<dbReference type="PROSITE" id="PS50943">
    <property type="entry name" value="HTH_CROC1"/>
    <property type="match status" value="1"/>
</dbReference>
<protein>
    <submittedName>
        <fullName evidence="2">Transcriptional regulator</fullName>
    </submittedName>
</protein>
<dbReference type="CDD" id="cd00093">
    <property type="entry name" value="HTH_XRE"/>
    <property type="match status" value="1"/>
</dbReference>
<dbReference type="AlphaFoldDB" id="A0A401Z278"/>
<dbReference type="RefSeq" id="WP_160161769.1">
    <property type="nucleotide sequence ID" value="NZ_BIFH01000043.1"/>
</dbReference>
<sequence length="273" mass="30675">MPAAKDLDPEASLWDLFGAHLRFLRKLAGKTQQELGGELHSTGAFVGQIETADRRPSPEFVADLDRALGRTGLLTAIAFHAYRLTEGQPGWFENFAESERQAFRIRTFQPQAIPGLLQCEEYIRALLQKARVPPPIIEAWLTRRLKRKRLLTKKEAPQYWAAIDEAAVLRLKHDPRVAATQLLHLLEVSELPNVVLEVVPMDCGLHACMDGAFVLLSIPGRGECAFADGMVEGKMITEGHMVAEFQRRYDLLRTETLSPARSQQLLRNLLEST</sequence>
<feature type="domain" description="HTH cro/C1-type" evidence="1">
    <location>
        <begin position="21"/>
        <end position="74"/>
    </location>
</feature>
<reference evidence="2 3" key="1">
    <citation type="submission" date="2018-12" db="EMBL/GenBank/DDBJ databases">
        <title>Draft genome sequence of Embleya hyalina NBRC 13850T.</title>
        <authorList>
            <person name="Komaki H."/>
            <person name="Hosoyama A."/>
            <person name="Kimura A."/>
            <person name="Ichikawa N."/>
            <person name="Tamura T."/>
        </authorList>
    </citation>
    <scope>NUCLEOTIDE SEQUENCE [LARGE SCALE GENOMIC DNA]</scope>
    <source>
        <strain evidence="2 3">NBRC 13850</strain>
    </source>
</reference>
<dbReference type="InterPro" id="IPR043917">
    <property type="entry name" value="DUF5753"/>
</dbReference>
<comment type="caution">
    <text evidence="2">The sequence shown here is derived from an EMBL/GenBank/DDBJ whole genome shotgun (WGS) entry which is preliminary data.</text>
</comment>
<dbReference type="Pfam" id="PF13560">
    <property type="entry name" value="HTH_31"/>
    <property type="match status" value="1"/>
</dbReference>
<dbReference type="SMART" id="SM00530">
    <property type="entry name" value="HTH_XRE"/>
    <property type="match status" value="1"/>
</dbReference>
<dbReference type="InterPro" id="IPR001387">
    <property type="entry name" value="Cro/C1-type_HTH"/>
</dbReference>
<evidence type="ECO:0000313" key="3">
    <source>
        <dbReference type="Proteomes" id="UP000286931"/>
    </source>
</evidence>
<dbReference type="Pfam" id="PF19054">
    <property type="entry name" value="DUF5753"/>
    <property type="match status" value="1"/>
</dbReference>
<organism evidence="2 3">
    <name type="scientific">Embleya hyalina</name>
    <dbReference type="NCBI Taxonomy" id="516124"/>
    <lineage>
        <taxon>Bacteria</taxon>
        <taxon>Bacillati</taxon>
        <taxon>Actinomycetota</taxon>
        <taxon>Actinomycetes</taxon>
        <taxon>Kitasatosporales</taxon>
        <taxon>Streptomycetaceae</taxon>
        <taxon>Embleya</taxon>
    </lineage>
</organism>
<dbReference type="GO" id="GO:0003677">
    <property type="term" value="F:DNA binding"/>
    <property type="evidence" value="ECO:0007669"/>
    <property type="project" value="InterPro"/>
</dbReference>
<dbReference type="OrthoDB" id="3863809at2"/>
<evidence type="ECO:0000259" key="1">
    <source>
        <dbReference type="PROSITE" id="PS50943"/>
    </source>
</evidence>
<dbReference type="Proteomes" id="UP000286931">
    <property type="component" value="Unassembled WGS sequence"/>
</dbReference>
<name>A0A401Z278_9ACTN</name>
<dbReference type="SUPFAM" id="SSF47413">
    <property type="entry name" value="lambda repressor-like DNA-binding domains"/>
    <property type="match status" value="1"/>
</dbReference>
<dbReference type="EMBL" id="BIFH01000043">
    <property type="protein sequence ID" value="GCE00979.1"/>
    <property type="molecule type" value="Genomic_DNA"/>
</dbReference>
<proteinExistence type="predicted"/>
<dbReference type="Gene3D" id="1.10.260.40">
    <property type="entry name" value="lambda repressor-like DNA-binding domains"/>
    <property type="match status" value="1"/>
</dbReference>
<keyword evidence="3" id="KW-1185">Reference proteome</keyword>
<dbReference type="InterPro" id="IPR010982">
    <property type="entry name" value="Lambda_DNA-bd_dom_sf"/>
</dbReference>
<evidence type="ECO:0000313" key="2">
    <source>
        <dbReference type="EMBL" id="GCE00979.1"/>
    </source>
</evidence>